<dbReference type="InterPro" id="IPR050266">
    <property type="entry name" value="AB_hydrolase_sf"/>
</dbReference>
<dbReference type="Gene3D" id="3.40.50.1820">
    <property type="entry name" value="alpha/beta hydrolase"/>
    <property type="match status" value="1"/>
</dbReference>
<dbReference type="AlphaFoldDB" id="A0A923HPH8"/>
<accession>A0A923HPH8</accession>
<name>A0A923HPH8_9BURK</name>
<evidence type="ECO:0000259" key="1">
    <source>
        <dbReference type="Pfam" id="PF12697"/>
    </source>
</evidence>
<dbReference type="GO" id="GO:0016020">
    <property type="term" value="C:membrane"/>
    <property type="evidence" value="ECO:0007669"/>
    <property type="project" value="TreeGrafter"/>
</dbReference>
<dbReference type="InterPro" id="IPR029058">
    <property type="entry name" value="AB_hydrolase_fold"/>
</dbReference>
<keyword evidence="3" id="KW-1185">Reference proteome</keyword>
<evidence type="ECO:0000313" key="2">
    <source>
        <dbReference type="EMBL" id="MBC3881616.1"/>
    </source>
</evidence>
<comment type="caution">
    <text evidence="2">The sequence shown here is derived from an EMBL/GenBank/DDBJ whole genome shotgun (WGS) entry which is preliminary data.</text>
</comment>
<dbReference type="PANTHER" id="PTHR43798">
    <property type="entry name" value="MONOACYLGLYCEROL LIPASE"/>
    <property type="match status" value="1"/>
</dbReference>
<protein>
    <submittedName>
        <fullName evidence="2">Alpha/beta hydrolase</fullName>
    </submittedName>
</protein>
<dbReference type="Pfam" id="PF12697">
    <property type="entry name" value="Abhydrolase_6"/>
    <property type="match status" value="1"/>
</dbReference>
<evidence type="ECO:0000313" key="3">
    <source>
        <dbReference type="Proteomes" id="UP000627446"/>
    </source>
</evidence>
<organism evidence="2 3">
    <name type="scientific">Undibacterium nitidum</name>
    <dbReference type="NCBI Taxonomy" id="2762298"/>
    <lineage>
        <taxon>Bacteria</taxon>
        <taxon>Pseudomonadati</taxon>
        <taxon>Pseudomonadota</taxon>
        <taxon>Betaproteobacteria</taxon>
        <taxon>Burkholderiales</taxon>
        <taxon>Oxalobacteraceae</taxon>
        <taxon>Undibacterium</taxon>
    </lineage>
</organism>
<dbReference type="Proteomes" id="UP000627446">
    <property type="component" value="Unassembled WGS sequence"/>
</dbReference>
<sequence length="252" mass="28628">MTTWVLLRGLMRESRHWGDFPHQLQRVIGESDIVCIDFPGNGPLNAQHSLTSVPEMAEHCRQQLQAKGCTGPYHVLAISLGAMVAVAWADAHPDDIKSMTLINTSLAPYNPFYQRLRPQNYPQLLRTLLFGNRRKREALILKLTSNLTTKAAAPSIVDEWVHYAREFPIARANILRQLRAASQFRAPDHAPSTQVLMLASKQDHLVSVKCSQEIAEKWEVELQVHEHAGHDLPLDDSAWVIKMIQEWHTRVL</sequence>
<keyword evidence="2" id="KW-0378">Hydrolase</keyword>
<gene>
    <name evidence="2" type="ORF">H8K36_09550</name>
</gene>
<feature type="domain" description="AB hydrolase-1" evidence="1">
    <location>
        <begin position="5"/>
        <end position="240"/>
    </location>
</feature>
<reference evidence="2" key="1">
    <citation type="submission" date="2020-08" db="EMBL/GenBank/DDBJ databases">
        <title>Novel species isolated from subtropical streams in China.</title>
        <authorList>
            <person name="Lu H."/>
        </authorList>
    </citation>
    <scope>NUCLEOTIDE SEQUENCE</scope>
    <source>
        <strain evidence="2">LX22W</strain>
    </source>
</reference>
<proteinExistence type="predicted"/>
<dbReference type="GO" id="GO:0046464">
    <property type="term" value="P:acylglycerol catabolic process"/>
    <property type="evidence" value="ECO:0007669"/>
    <property type="project" value="TreeGrafter"/>
</dbReference>
<dbReference type="InterPro" id="IPR000073">
    <property type="entry name" value="AB_hydrolase_1"/>
</dbReference>
<dbReference type="EMBL" id="JACOFZ010000002">
    <property type="protein sequence ID" value="MBC3881616.1"/>
    <property type="molecule type" value="Genomic_DNA"/>
</dbReference>
<dbReference type="SUPFAM" id="SSF53474">
    <property type="entry name" value="alpha/beta-Hydrolases"/>
    <property type="match status" value="1"/>
</dbReference>
<dbReference type="RefSeq" id="WP_186915888.1">
    <property type="nucleotide sequence ID" value="NZ_JACOFZ010000002.1"/>
</dbReference>
<dbReference type="PANTHER" id="PTHR43798:SF5">
    <property type="entry name" value="MONOACYLGLYCEROL LIPASE ABHD6"/>
    <property type="match status" value="1"/>
</dbReference>
<dbReference type="GO" id="GO:0047372">
    <property type="term" value="F:monoacylglycerol lipase activity"/>
    <property type="evidence" value="ECO:0007669"/>
    <property type="project" value="TreeGrafter"/>
</dbReference>